<dbReference type="Pfam" id="PF14235">
    <property type="entry name" value="DUF4337"/>
    <property type="match status" value="1"/>
</dbReference>
<feature type="transmembrane region" description="Helical" evidence="1">
    <location>
        <begin position="30"/>
        <end position="52"/>
    </location>
</feature>
<dbReference type="AlphaFoldDB" id="A0A327S0K3"/>
<evidence type="ECO:0000313" key="2">
    <source>
        <dbReference type="EMBL" id="RAJ22640.1"/>
    </source>
</evidence>
<gene>
    <name evidence="2" type="ORF">LY11_04677</name>
</gene>
<sequence length="172" mass="19037">MEEIEIPTEHLHETIQEKSEEALKGAENKWIMYLAISTALVAVFAAIAGLMAGHHSNEALIEQIKASDQWAYYQAKGIKAEIRSLQVNGSGDAAKIEQYKKEQQEIKRGAVAHEKLSEAHLDKHVSLAKAVTLFQIAIAVSAISILTKKRSLWYLGLLFSLAGILSFLYGMM</sequence>
<keyword evidence="1" id="KW-1133">Transmembrane helix</keyword>
<dbReference type="Proteomes" id="UP000249754">
    <property type="component" value="Unassembled WGS sequence"/>
</dbReference>
<organism evidence="2 3">
    <name type="scientific">Pedobacter cryoconitis</name>
    <dbReference type="NCBI Taxonomy" id="188932"/>
    <lineage>
        <taxon>Bacteria</taxon>
        <taxon>Pseudomonadati</taxon>
        <taxon>Bacteroidota</taxon>
        <taxon>Sphingobacteriia</taxon>
        <taxon>Sphingobacteriales</taxon>
        <taxon>Sphingobacteriaceae</taxon>
        <taxon>Pedobacter</taxon>
    </lineage>
</organism>
<reference evidence="2 3" key="1">
    <citation type="submission" date="2018-06" db="EMBL/GenBank/DDBJ databases">
        <title>Genomic Encyclopedia of Archaeal and Bacterial Type Strains, Phase II (KMG-II): from individual species to whole genera.</title>
        <authorList>
            <person name="Goeker M."/>
        </authorList>
    </citation>
    <scope>NUCLEOTIDE SEQUENCE [LARGE SCALE GENOMIC DNA]</scope>
    <source>
        <strain evidence="2 3">DSM 14825</strain>
    </source>
</reference>
<dbReference type="OrthoDB" id="9806096at2"/>
<evidence type="ECO:0000256" key="1">
    <source>
        <dbReference type="SAM" id="Phobius"/>
    </source>
</evidence>
<dbReference type="RefSeq" id="WP_111636001.1">
    <property type="nucleotide sequence ID" value="NZ_QLLR01000036.1"/>
</dbReference>
<dbReference type="STRING" id="188932.AY601_3316"/>
<protein>
    <submittedName>
        <fullName evidence="2">Uncharacterized protein DUF4337</fullName>
    </submittedName>
</protein>
<feature type="transmembrane region" description="Helical" evidence="1">
    <location>
        <begin position="127"/>
        <end position="146"/>
    </location>
</feature>
<accession>A0A327S0K3</accession>
<feature type="transmembrane region" description="Helical" evidence="1">
    <location>
        <begin position="152"/>
        <end position="171"/>
    </location>
</feature>
<comment type="caution">
    <text evidence="2">The sequence shown here is derived from an EMBL/GenBank/DDBJ whole genome shotgun (WGS) entry which is preliminary data.</text>
</comment>
<dbReference type="InterPro" id="IPR025570">
    <property type="entry name" value="DUF4337"/>
</dbReference>
<evidence type="ECO:0000313" key="3">
    <source>
        <dbReference type="Proteomes" id="UP000249754"/>
    </source>
</evidence>
<keyword evidence="1" id="KW-0472">Membrane</keyword>
<dbReference type="EMBL" id="QLLR01000036">
    <property type="protein sequence ID" value="RAJ22640.1"/>
    <property type="molecule type" value="Genomic_DNA"/>
</dbReference>
<name>A0A327S0K3_9SPHI</name>
<proteinExistence type="predicted"/>
<keyword evidence="1" id="KW-0812">Transmembrane</keyword>